<evidence type="ECO:0000256" key="5">
    <source>
        <dbReference type="ARBA" id="ARBA00023134"/>
    </source>
</evidence>
<keyword evidence="5 7" id="KW-0342">GTP-binding</keyword>
<dbReference type="PROSITE" id="PS00301">
    <property type="entry name" value="G_TR_1"/>
    <property type="match status" value="1"/>
</dbReference>
<evidence type="ECO:0000256" key="4">
    <source>
        <dbReference type="ARBA" id="ARBA00022917"/>
    </source>
</evidence>
<dbReference type="EMBL" id="JAHBOH010000001">
    <property type="protein sequence ID" value="MBT0994301.1"/>
    <property type="molecule type" value="Genomic_DNA"/>
</dbReference>
<dbReference type="Pfam" id="PF00009">
    <property type="entry name" value="GTP_EFTU"/>
    <property type="match status" value="1"/>
</dbReference>
<dbReference type="Pfam" id="PF14492">
    <property type="entry name" value="EFG_III"/>
    <property type="match status" value="1"/>
</dbReference>
<dbReference type="InterPro" id="IPR047872">
    <property type="entry name" value="EFG_IV"/>
</dbReference>
<comment type="similarity">
    <text evidence="1 7">Belongs to the TRAFAC class translation factor GTPase superfamily. Classic translation factor GTPase family. EF-G/EF-2 subfamily.</text>
</comment>
<keyword evidence="2 7" id="KW-0547">Nucleotide-binding</keyword>
<comment type="subcellular location">
    <subcellularLocation>
        <location evidence="7">Cytoplasm</location>
    </subcellularLocation>
</comment>
<dbReference type="CDD" id="cd03713">
    <property type="entry name" value="EFG_mtEFG_C"/>
    <property type="match status" value="1"/>
</dbReference>
<dbReference type="Proteomes" id="UP000722125">
    <property type="component" value="Unassembled WGS sequence"/>
</dbReference>
<evidence type="ECO:0000256" key="6">
    <source>
        <dbReference type="ARBA" id="ARBA00024731"/>
    </source>
</evidence>
<dbReference type="Gene3D" id="3.30.70.870">
    <property type="entry name" value="Elongation Factor G (Translational Gtpase), domain 3"/>
    <property type="match status" value="1"/>
</dbReference>
<dbReference type="InterPro" id="IPR041095">
    <property type="entry name" value="EFG_II"/>
</dbReference>
<evidence type="ECO:0000256" key="8">
    <source>
        <dbReference type="NCBIfam" id="TIGR00484"/>
    </source>
</evidence>
<dbReference type="CDD" id="cd16262">
    <property type="entry name" value="EFG_III"/>
    <property type="match status" value="1"/>
</dbReference>
<dbReference type="SMART" id="SM00838">
    <property type="entry name" value="EFG_C"/>
    <property type="match status" value="1"/>
</dbReference>
<dbReference type="InterPro" id="IPR027417">
    <property type="entry name" value="P-loop_NTPase"/>
</dbReference>
<evidence type="ECO:0000256" key="1">
    <source>
        <dbReference type="ARBA" id="ARBA00005870"/>
    </source>
</evidence>
<dbReference type="NCBIfam" id="TIGR00484">
    <property type="entry name" value="EF-G"/>
    <property type="match status" value="1"/>
</dbReference>
<evidence type="ECO:0000256" key="7">
    <source>
        <dbReference type="HAMAP-Rule" id="MF_00054"/>
    </source>
</evidence>
<dbReference type="InterPro" id="IPR000795">
    <property type="entry name" value="T_Tr_GTP-bd_dom"/>
</dbReference>
<keyword evidence="7" id="KW-0963">Cytoplasm</keyword>
<evidence type="ECO:0000313" key="11">
    <source>
        <dbReference type="Proteomes" id="UP000722125"/>
    </source>
</evidence>
<feature type="domain" description="Tr-type G" evidence="9">
    <location>
        <begin position="6"/>
        <end position="282"/>
    </location>
</feature>
<protein>
    <recommendedName>
        <fullName evidence="7 8">Elongation factor G</fullName>
        <shortName evidence="7">EF-G</shortName>
    </recommendedName>
</protein>
<evidence type="ECO:0000259" key="9">
    <source>
        <dbReference type="PROSITE" id="PS51722"/>
    </source>
</evidence>
<sequence length="696" mass="76894">MLTDLTKVRNIGIMAHIDAGKTTTTERILFYTGVNYKIGETHDGASTMDWMEQEQERGITITSAATTCYWKNNQINIIDTPGHVDFTVEVERSLRVLDGAVAVFDGKEGVEPQSETVWRQADKYDVPRICFVNKMDKLGADFYFTVKTIVDRLKAKPLVIQLPIGSENDFIGVVDLVEQRALVWRGETALGEKYEVEEIPADLVEKAEQYRAELLEAVAETDEELLEKYLGGEELTVAEIKAGIRKLTVASEAYPVLCGSAFKNKGVQPMLDAVIDYLPTPLDVPAVAGHDVKDAEVVIERHPDSTEPFSALAFKVAAHPFFGKLTYVRVYSGNVEQGAQVLNSTKGKKERIGKLFQMHSNKENPVQEATAGHIYAFIGLKDVTTGDTLCDPGAPVVLESMTFPEPVIDVAIEPKTKGDQEKLSLAIQKLAEEDPTFRVKLDEETGQTVIGGMGELHLDILVDRMRREFKVEANVGKPQVAYRETIRRAVEKIDYTHKKQTGGSGQYAKIQMTFEPLDPGEGELYEFENKVTGGRVPREYIPSVDAGIQSAMQLGVLAGFPLVGVRAILLDGASHDVDSSEMAFKIAGSMILKEAVRKADPALLEPIMAVEVRTPEDYMGEVIGDLNSRRGMIQSMEDATGVKVIRAQVPLSEMFGYVGDLRSKTQGRAVYSMQFDSYAEVPRNVADEIIKKTRGE</sequence>
<gene>
    <name evidence="7 10" type="primary">fusA</name>
    <name evidence="10" type="ORF">KIN34_08390</name>
</gene>
<name>A0ABS5TZ57_9CELL</name>
<evidence type="ECO:0000313" key="10">
    <source>
        <dbReference type="EMBL" id="MBT0994301.1"/>
    </source>
</evidence>
<dbReference type="InterPro" id="IPR020568">
    <property type="entry name" value="Ribosomal_Su5_D2-typ_SF"/>
</dbReference>
<keyword evidence="11" id="KW-1185">Reference proteome</keyword>
<comment type="caution">
    <text evidence="10">The sequence shown here is derived from an EMBL/GenBank/DDBJ whole genome shotgun (WGS) entry which is preliminary data.</text>
</comment>
<dbReference type="InterPro" id="IPR004161">
    <property type="entry name" value="EFTu-like_2"/>
</dbReference>
<dbReference type="NCBIfam" id="NF009381">
    <property type="entry name" value="PRK12740.1-5"/>
    <property type="match status" value="1"/>
</dbReference>
<dbReference type="Pfam" id="PF03764">
    <property type="entry name" value="EFG_IV"/>
    <property type="match status" value="1"/>
</dbReference>
<dbReference type="InterPro" id="IPR035649">
    <property type="entry name" value="EFG_V"/>
</dbReference>
<dbReference type="Pfam" id="PF03144">
    <property type="entry name" value="GTP_EFTU_D2"/>
    <property type="match status" value="1"/>
</dbReference>
<dbReference type="InterPro" id="IPR035647">
    <property type="entry name" value="EFG_III/V"/>
</dbReference>
<keyword evidence="3 7" id="KW-0251">Elongation factor</keyword>
<dbReference type="CDD" id="cd04088">
    <property type="entry name" value="EFG_mtEFG_II"/>
    <property type="match status" value="1"/>
</dbReference>
<dbReference type="GO" id="GO:0003746">
    <property type="term" value="F:translation elongation factor activity"/>
    <property type="evidence" value="ECO:0007669"/>
    <property type="project" value="UniProtKB-KW"/>
</dbReference>
<dbReference type="InterPro" id="IPR005225">
    <property type="entry name" value="Small_GTP-bd"/>
</dbReference>
<evidence type="ECO:0000256" key="3">
    <source>
        <dbReference type="ARBA" id="ARBA00022768"/>
    </source>
</evidence>
<feature type="binding site" evidence="7">
    <location>
        <begin position="79"/>
        <end position="83"/>
    </location>
    <ligand>
        <name>GTP</name>
        <dbReference type="ChEBI" id="CHEBI:37565"/>
    </ligand>
</feature>
<dbReference type="CDD" id="cd01886">
    <property type="entry name" value="EF-G"/>
    <property type="match status" value="1"/>
</dbReference>
<dbReference type="Gene3D" id="3.40.50.300">
    <property type="entry name" value="P-loop containing nucleotide triphosphate hydrolases"/>
    <property type="match status" value="1"/>
</dbReference>
<dbReference type="PANTHER" id="PTHR43261">
    <property type="entry name" value="TRANSLATION ELONGATION FACTOR G-RELATED"/>
    <property type="match status" value="1"/>
</dbReference>
<proteinExistence type="inferred from homology"/>
<dbReference type="SUPFAM" id="SSF52540">
    <property type="entry name" value="P-loop containing nucleoside triphosphate hydrolases"/>
    <property type="match status" value="1"/>
</dbReference>
<dbReference type="SUPFAM" id="SSF50447">
    <property type="entry name" value="Translation proteins"/>
    <property type="match status" value="1"/>
</dbReference>
<evidence type="ECO:0000256" key="2">
    <source>
        <dbReference type="ARBA" id="ARBA00022741"/>
    </source>
</evidence>
<dbReference type="SUPFAM" id="SSF54980">
    <property type="entry name" value="EF-G C-terminal domain-like"/>
    <property type="match status" value="2"/>
</dbReference>
<dbReference type="InterPro" id="IPR009000">
    <property type="entry name" value="Transl_B-barrel_sf"/>
</dbReference>
<dbReference type="CDD" id="cd01434">
    <property type="entry name" value="EFG_mtEFG1_IV"/>
    <property type="match status" value="1"/>
</dbReference>
<feature type="binding site" evidence="7">
    <location>
        <begin position="133"/>
        <end position="136"/>
    </location>
    <ligand>
        <name>GTP</name>
        <dbReference type="ChEBI" id="CHEBI:37565"/>
    </ligand>
</feature>
<dbReference type="SUPFAM" id="SSF54211">
    <property type="entry name" value="Ribosomal protein S5 domain 2-like"/>
    <property type="match status" value="1"/>
</dbReference>
<feature type="binding site" evidence="7">
    <location>
        <begin position="15"/>
        <end position="22"/>
    </location>
    <ligand>
        <name>GTP</name>
        <dbReference type="ChEBI" id="CHEBI:37565"/>
    </ligand>
</feature>
<dbReference type="PANTHER" id="PTHR43261:SF1">
    <property type="entry name" value="RIBOSOME-RELEASING FACTOR 2, MITOCHONDRIAL"/>
    <property type="match status" value="1"/>
</dbReference>
<comment type="function">
    <text evidence="6 7">Catalyzes the GTP-dependent ribosomal translocation step during translation elongation. During this step, the ribosome changes from the pre-translocational (PRE) to the post-translocational (POST) state as the newly formed A-site-bound peptidyl-tRNA and P-site-bound deacylated tRNA move to the P and E sites, respectively. Catalyzes the coordinated movement of the two tRNA molecules, the mRNA and conformational changes in the ribosome.</text>
</comment>
<dbReference type="Gene3D" id="2.40.30.10">
    <property type="entry name" value="Translation factors"/>
    <property type="match status" value="1"/>
</dbReference>
<dbReference type="Gene3D" id="3.30.230.10">
    <property type="match status" value="1"/>
</dbReference>
<dbReference type="PROSITE" id="PS51722">
    <property type="entry name" value="G_TR_2"/>
    <property type="match status" value="1"/>
</dbReference>
<keyword evidence="4 7" id="KW-0648">Protein biosynthesis</keyword>
<accession>A0ABS5TZ57</accession>
<reference evidence="10 11" key="1">
    <citation type="submission" date="2021-05" db="EMBL/GenBank/DDBJ databases">
        <title>Description of Cellulomonas sp. DKR-3 sp. nov.</title>
        <authorList>
            <person name="Dahal R.H."/>
            <person name="Chaudhary D.K."/>
        </authorList>
    </citation>
    <scope>NUCLEOTIDE SEQUENCE [LARGE SCALE GENOMIC DNA]</scope>
    <source>
        <strain evidence="10 11">DKR-3</strain>
    </source>
</reference>
<dbReference type="SMART" id="SM00889">
    <property type="entry name" value="EFG_IV"/>
    <property type="match status" value="1"/>
</dbReference>
<dbReference type="PRINTS" id="PR00315">
    <property type="entry name" value="ELONGATNFCT"/>
</dbReference>
<dbReference type="InterPro" id="IPR000640">
    <property type="entry name" value="EFG_V-like"/>
</dbReference>
<dbReference type="InterPro" id="IPR031157">
    <property type="entry name" value="G_TR_CS"/>
</dbReference>
<dbReference type="InterPro" id="IPR005517">
    <property type="entry name" value="Transl_elong_EFG/EF2_IV"/>
</dbReference>
<dbReference type="HAMAP" id="MF_00054_B">
    <property type="entry name" value="EF_G_EF_2_B"/>
    <property type="match status" value="1"/>
</dbReference>
<dbReference type="InterPro" id="IPR009022">
    <property type="entry name" value="EFG_III"/>
</dbReference>
<organism evidence="10 11">
    <name type="scientific">Cellulomonas fulva</name>
    <dbReference type="NCBI Taxonomy" id="2835530"/>
    <lineage>
        <taxon>Bacteria</taxon>
        <taxon>Bacillati</taxon>
        <taxon>Actinomycetota</taxon>
        <taxon>Actinomycetes</taxon>
        <taxon>Micrococcales</taxon>
        <taxon>Cellulomonadaceae</taxon>
        <taxon>Cellulomonas</taxon>
    </lineage>
</organism>
<dbReference type="InterPro" id="IPR004540">
    <property type="entry name" value="Transl_elong_EFG/EF2"/>
</dbReference>
<dbReference type="Gene3D" id="3.30.70.240">
    <property type="match status" value="1"/>
</dbReference>
<dbReference type="NCBIfam" id="TIGR00231">
    <property type="entry name" value="small_GTP"/>
    <property type="match status" value="1"/>
</dbReference>
<dbReference type="InterPro" id="IPR014721">
    <property type="entry name" value="Ribsml_uS5_D2-typ_fold_subgr"/>
</dbReference>
<dbReference type="Pfam" id="PF00679">
    <property type="entry name" value="EFG_C"/>
    <property type="match status" value="1"/>
</dbReference>